<sequence length="157" mass="18558">MEYTLEVLRLSSQFNKDYPKDTYPELMHKQGRPYTCLLIDLHCDYFICIPFRSSIKHKNAFMFTGTERSKRTHSGLDYSKIAIIKNTDYFDRDTPAVVDQDEYNEMRNNIQTIVNDADSYVSTYINHITGTKLLHPRAFSRKYQYSTLPYFHDIMGI</sequence>
<dbReference type="InterPro" id="IPR049929">
    <property type="entry name" value="TenpN-like"/>
</dbReference>
<gene>
    <name evidence="1" type="ORF">FYJ84_08915</name>
</gene>
<dbReference type="GeneID" id="96779038"/>
<organism evidence="1 2">
    <name type="scientific">Anaerovibrio slackiae</name>
    <dbReference type="NCBI Taxonomy" id="2652309"/>
    <lineage>
        <taxon>Bacteria</taxon>
        <taxon>Bacillati</taxon>
        <taxon>Bacillota</taxon>
        <taxon>Negativicutes</taxon>
        <taxon>Selenomonadales</taxon>
        <taxon>Selenomonadaceae</taxon>
        <taxon>Anaerovibrio</taxon>
    </lineage>
</organism>
<reference evidence="1 2" key="1">
    <citation type="submission" date="2019-08" db="EMBL/GenBank/DDBJ databases">
        <title>In-depth cultivation of the pig gut microbiome towards novel bacterial diversity and tailored functional studies.</title>
        <authorList>
            <person name="Wylensek D."/>
            <person name="Hitch T.C.A."/>
            <person name="Clavel T."/>
        </authorList>
    </citation>
    <scope>NUCLEOTIDE SEQUENCE [LARGE SCALE GENOMIC DNA]</scope>
    <source>
        <strain evidence="1 2">WCA-693-APC-5D-A</strain>
    </source>
</reference>
<dbReference type="RefSeq" id="WP_154407268.1">
    <property type="nucleotide sequence ID" value="NZ_JBGVFM010000015.1"/>
</dbReference>
<protein>
    <recommendedName>
        <fullName evidence="3">Type III toxin-antitoxin system ToxN/AbiQ family toxin</fullName>
    </recommendedName>
</protein>
<comment type="caution">
    <text evidence="1">The sequence shown here is derived from an EMBL/GenBank/DDBJ whole genome shotgun (WGS) entry which is preliminary data.</text>
</comment>
<dbReference type="Proteomes" id="UP000433181">
    <property type="component" value="Unassembled WGS sequence"/>
</dbReference>
<name>A0A6I2UC53_9FIRM</name>
<evidence type="ECO:0008006" key="3">
    <source>
        <dbReference type="Google" id="ProtNLM"/>
    </source>
</evidence>
<dbReference type="CDD" id="cd17493">
    <property type="entry name" value="toxin_TenpN"/>
    <property type="match status" value="1"/>
</dbReference>
<dbReference type="NCBIfam" id="NF047358">
    <property type="entry name" value="TenpIN"/>
    <property type="match status" value="1"/>
</dbReference>
<dbReference type="EMBL" id="VUNR01000016">
    <property type="protein sequence ID" value="MSU09103.1"/>
    <property type="molecule type" value="Genomic_DNA"/>
</dbReference>
<evidence type="ECO:0000313" key="2">
    <source>
        <dbReference type="Proteomes" id="UP000433181"/>
    </source>
</evidence>
<dbReference type="AlphaFoldDB" id="A0A6I2UC53"/>
<accession>A0A6I2UC53</accession>
<proteinExistence type="predicted"/>
<keyword evidence="2" id="KW-1185">Reference proteome</keyword>
<evidence type="ECO:0000313" key="1">
    <source>
        <dbReference type="EMBL" id="MSU09103.1"/>
    </source>
</evidence>